<feature type="chain" id="PRO_5003218409" description="Gram-positive pilin subunit D1 N-terminal domain-containing protein" evidence="3">
    <location>
        <begin position="33"/>
        <end position="334"/>
    </location>
</feature>
<keyword evidence="2" id="KW-0472">Membrane</keyword>
<gene>
    <name evidence="5" type="ORF">HMPREF9474_00486</name>
</gene>
<organism evidence="5 6">
    <name type="scientific">Clostridium symbiosum (strain WAL-14163)</name>
    <dbReference type="NCBI Taxonomy" id="742740"/>
    <lineage>
        <taxon>Bacteria</taxon>
        <taxon>Bacillati</taxon>
        <taxon>Bacillota</taxon>
        <taxon>Clostridia</taxon>
        <taxon>Lachnospirales</taxon>
        <taxon>Lachnospiraceae</taxon>
        <taxon>Otoolea</taxon>
    </lineage>
</organism>
<feature type="compositionally biased region" description="Low complexity" evidence="1">
    <location>
        <begin position="187"/>
        <end position="210"/>
    </location>
</feature>
<dbReference type="Pfam" id="PF16555">
    <property type="entry name" value="GramPos_pilinD1"/>
    <property type="match status" value="1"/>
</dbReference>
<protein>
    <recommendedName>
        <fullName evidence="4">Gram-positive pilin subunit D1 N-terminal domain-containing protein</fullName>
    </recommendedName>
</protein>
<evidence type="ECO:0000256" key="2">
    <source>
        <dbReference type="SAM" id="Phobius"/>
    </source>
</evidence>
<evidence type="ECO:0000313" key="5">
    <source>
        <dbReference type="EMBL" id="EGA95636.1"/>
    </source>
</evidence>
<sequence>MKHKGIAKKADTFLIILITAILAAAFAVQTAAAVPAESEKAALTIQASSDGTGIAGVEWSVYQVAEMPQDGVFILTGDFAASGLDIDGLNDSSQSAMQKNAVKSAAFVSENKIKAAGSEVTDKNGRAKIGGLERGLYLVSQTGTPGTDRIVKSMPFFAALPMMVDEGGKMVMKYEVTAAPKLEVEQPPETEAPSTETPSTETPSTEAPSTEETDKPSTEAPPTSSAEESTGETGSASQPSQPPSTGSGGSSGGHDRDRGNTTVIIDSNTPLSSFPQADPQLEEIGDEPVPLAALPSLPKMGDMGAGAYATGMLISILTGCTALIRRKKYTGGKK</sequence>
<name>E7GHU3_CLOS6</name>
<feature type="domain" description="Gram-positive pilin subunit D1 N-terminal" evidence="4">
    <location>
        <begin position="46"/>
        <end position="168"/>
    </location>
</feature>
<evidence type="ECO:0000256" key="3">
    <source>
        <dbReference type="SAM" id="SignalP"/>
    </source>
</evidence>
<dbReference type="Gene3D" id="2.60.40.10">
    <property type="entry name" value="Immunoglobulins"/>
    <property type="match status" value="1"/>
</dbReference>
<feature type="transmembrane region" description="Helical" evidence="2">
    <location>
        <begin position="305"/>
        <end position="324"/>
    </location>
</feature>
<feature type="region of interest" description="Disordered" evidence="1">
    <location>
        <begin position="181"/>
        <end position="272"/>
    </location>
</feature>
<dbReference type="eggNOG" id="ENOG50339FG">
    <property type="taxonomic scope" value="Bacteria"/>
</dbReference>
<keyword evidence="3" id="KW-0732">Signal</keyword>
<evidence type="ECO:0000313" key="6">
    <source>
        <dbReference type="Proteomes" id="UP000002970"/>
    </source>
</evidence>
<evidence type="ECO:0000259" key="4">
    <source>
        <dbReference type="Pfam" id="PF16555"/>
    </source>
</evidence>
<dbReference type="HOGENOM" id="CLU_810795_0_0_9"/>
<accession>E7GHU3</accession>
<reference evidence="5 6" key="1">
    <citation type="submission" date="2010-12" db="EMBL/GenBank/DDBJ databases">
        <title>The Genome Sequence of Clostridium symbiosum strain WAL-14163.</title>
        <authorList>
            <person name="Earl A."/>
            <person name="Ward D."/>
            <person name="Feldgarden M."/>
            <person name="Gevers D."/>
            <person name="Finegold S.M."/>
            <person name="Summanen P.H."/>
            <person name="Molitoris D.R."/>
            <person name="Vaisanen M.L."/>
            <person name="Daigneault M."/>
            <person name="Young S.K."/>
            <person name="Zeng Q."/>
            <person name="Gargeya S."/>
            <person name="Fitzgerald M."/>
            <person name="Haas B."/>
            <person name="Abouelleil A."/>
            <person name="Alvarado L."/>
            <person name="Arachchi H.M."/>
            <person name="Berlin A."/>
            <person name="Brown A."/>
            <person name="Chapman S.B."/>
            <person name="Chen Z."/>
            <person name="Dunbar C."/>
            <person name="Freedman E."/>
            <person name="Gearin G."/>
            <person name="Gellesch M."/>
            <person name="Goldberg J."/>
            <person name="Griggs A."/>
            <person name="Gujja S."/>
            <person name="Heilman E."/>
            <person name="Heiman D."/>
            <person name="Howarth C."/>
            <person name="Larson L."/>
            <person name="Lui A."/>
            <person name="MacDonald P.J.P."/>
            <person name="Mehta T."/>
            <person name="Montmayeur A."/>
            <person name="Murphy C."/>
            <person name="Neiman D."/>
            <person name="Pearson M."/>
            <person name="Priest M."/>
            <person name="Roberts A."/>
            <person name="Saif S."/>
            <person name="Shea T."/>
            <person name="Shenoy N."/>
            <person name="Sisk P."/>
            <person name="Stolte C."/>
            <person name="Sykes S."/>
            <person name="White J."/>
            <person name="Yandava C."/>
            <person name="Nusbaum C."/>
            <person name="Birren B."/>
        </authorList>
    </citation>
    <scope>NUCLEOTIDE SEQUENCE [LARGE SCALE GENOMIC DNA]</scope>
    <source>
        <strain evidence="5 6">WAL-14163</strain>
    </source>
</reference>
<dbReference type="Proteomes" id="UP000002970">
    <property type="component" value="Unassembled WGS sequence"/>
</dbReference>
<keyword evidence="2" id="KW-1133">Transmembrane helix</keyword>
<keyword evidence="6" id="KW-1185">Reference proteome</keyword>
<dbReference type="EMBL" id="ADLQ01000013">
    <property type="protein sequence ID" value="EGA95636.1"/>
    <property type="molecule type" value="Genomic_DNA"/>
</dbReference>
<feature type="compositionally biased region" description="Low complexity" evidence="1">
    <location>
        <begin position="223"/>
        <end position="245"/>
    </location>
</feature>
<dbReference type="InterPro" id="IPR013783">
    <property type="entry name" value="Ig-like_fold"/>
</dbReference>
<evidence type="ECO:0000256" key="1">
    <source>
        <dbReference type="SAM" id="MobiDB-lite"/>
    </source>
</evidence>
<feature type="compositionally biased region" description="Polar residues" evidence="1">
    <location>
        <begin position="260"/>
        <end position="272"/>
    </location>
</feature>
<dbReference type="STRING" id="1512.GCA_900049235_00534"/>
<proteinExistence type="predicted"/>
<keyword evidence="2" id="KW-0812">Transmembrane</keyword>
<dbReference type="AlphaFoldDB" id="E7GHU3"/>
<feature type="signal peptide" evidence="3">
    <location>
        <begin position="1"/>
        <end position="32"/>
    </location>
</feature>
<dbReference type="InterPro" id="IPR032364">
    <property type="entry name" value="GramPos_pilinD1_N"/>
</dbReference>
<comment type="caution">
    <text evidence="5">The sequence shown here is derived from an EMBL/GenBank/DDBJ whole genome shotgun (WGS) entry which is preliminary data.</text>
</comment>
<dbReference type="RefSeq" id="WP_003497934.1">
    <property type="nucleotide sequence ID" value="NZ_GL834305.1"/>
</dbReference>